<evidence type="ECO:0000256" key="3">
    <source>
        <dbReference type="PROSITE-ProRule" id="PRU00221"/>
    </source>
</evidence>
<evidence type="ECO:0000313" key="5">
    <source>
        <dbReference type="Proteomes" id="UP000306102"/>
    </source>
</evidence>
<dbReference type="PRINTS" id="PR00320">
    <property type="entry name" value="GPROTEINBRPT"/>
</dbReference>
<name>A0A4S4DS66_CAMSN</name>
<dbReference type="STRING" id="542762.A0A4S4DS66"/>
<dbReference type="InterPro" id="IPR019775">
    <property type="entry name" value="WD40_repeat_CS"/>
</dbReference>
<dbReference type="PROSITE" id="PS50294">
    <property type="entry name" value="WD_REPEATS_REGION"/>
    <property type="match status" value="2"/>
</dbReference>
<dbReference type="Gene3D" id="2.130.10.10">
    <property type="entry name" value="YVTN repeat-like/Quinoprotein amine dehydrogenase"/>
    <property type="match status" value="1"/>
</dbReference>
<dbReference type="InterPro" id="IPR020472">
    <property type="entry name" value="WD40_PAC1"/>
</dbReference>
<dbReference type="InterPro" id="IPR001680">
    <property type="entry name" value="WD40_rpt"/>
</dbReference>
<dbReference type="SMART" id="SM00320">
    <property type="entry name" value="WD40"/>
    <property type="match status" value="3"/>
</dbReference>
<evidence type="ECO:0000256" key="2">
    <source>
        <dbReference type="ARBA" id="ARBA00022737"/>
    </source>
</evidence>
<accession>A0A4S4DS66</accession>
<dbReference type="Pfam" id="PF00400">
    <property type="entry name" value="WD40"/>
    <property type="match status" value="3"/>
</dbReference>
<proteinExistence type="predicted"/>
<keyword evidence="2" id="KW-0677">Repeat</keyword>
<dbReference type="PANTHER" id="PTHR19879:SF1">
    <property type="entry name" value="CANNONBALL-RELATED"/>
    <property type="match status" value="1"/>
</dbReference>
<dbReference type="EMBL" id="SDRB02010658">
    <property type="protein sequence ID" value="THG05216.1"/>
    <property type="molecule type" value="Genomic_DNA"/>
</dbReference>
<dbReference type="GO" id="GO:0006367">
    <property type="term" value="P:transcription initiation at RNA polymerase II promoter"/>
    <property type="evidence" value="ECO:0007669"/>
    <property type="project" value="TreeGrafter"/>
</dbReference>
<feature type="repeat" description="WD" evidence="3">
    <location>
        <begin position="68"/>
        <end position="109"/>
    </location>
</feature>
<keyword evidence="5" id="KW-1185">Reference proteome</keyword>
<protein>
    <submittedName>
        <fullName evidence="4">Uncharacterized protein</fullName>
    </submittedName>
</protein>
<feature type="repeat" description="WD" evidence="3">
    <location>
        <begin position="38"/>
        <end position="67"/>
    </location>
</feature>
<dbReference type="PROSITE" id="PS50082">
    <property type="entry name" value="WD_REPEATS_2"/>
    <property type="match status" value="3"/>
</dbReference>
<dbReference type="GO" id="GO:0005669">
    <property type="term" value="C:transcription factor TFIID complex"/>
    <property type="evidence" value="ECO:0007669"/>
    <property type="project" value="TreeGrafter"/>
</dbReference>
<comment type="caution">
    <text evidence="4">The sequence shown here is derived from an EMBL/GenBank/DDBJ whole genome shotgun (WGS) entry which is preliminary data.</text>
</comment>
<dbReference type="PROSITE" id="PS00678">
    <property type="entry name" value="WD_REPEATS_1"/>
    <property type="match status" value="1"/>
</dbReference>
<dbReference type="InterPro" id="IPR036322">
    <property type="entry name" value="WD40_repeat_dom_sf"/>
</dbReference>
<dbReference type="AlphaFoldDB" id="A0A4S4DS66"/>
<dbReference type="InterPro" id="IPR015943">
    <property type="entry name" value="WD40/YVTN_repeat-like_dom_sf"/>
</dbReference>
<feature type="repeat" description="WD" evidence="3">
    <location>
        <begin position="110"/>
        <end position="151"/>
    </location>
</feature>
<dbReference type="GO" id="GO:0016251">
    <property type="term" value="F:RNA polymerase II general transcription initiation factor activity"/>
    <property type="evidence" value="ECO:0007669"/>
    <property type="project" value="TreeGrafter"/>
</dbReference>
<organism evidence="4 5">
    <name type="scientific">Camellia sinensis var. sinensis</name>
    <name type="common">China tea</name>
    <dbReference type="NCBI Taxonomy" id="542762"/>
    <lineage>
        <taxon>Eukaryota</taxon>
        <taxon>Viridiplantae</taxon>
        <taxon>Streptophyta</taxon>
        <taxon>Embryophyta</taxon>
        <taxon>Tracheophyta</taxon>
        <taxon>Spermatophyta</taxon>
        <taxon>Magnoliopsida</taxon>
        <taxon>eudicotyledons</taxon>
        <taxon>Gunneridae</taxon>
        <taxon>Pentapetalae</taxon>
        <taxon>asterids</taxon>
        <taxon>Ericales</taxon>
        <taxon>Theaceae</taxon>
        <taxon>Camellia</taxon>
    </lineage>
</organism>
<gene>
    <name evidence="4" type="ORF">TEA_013661</name>
</gene>
<keyword evidence="1 3" id="KW-0853">WD repeat</keyword>
<sequence length="165" mass="18556">MLFEDGRMAALQATNVLTESELRKNILTLAQMPWKNQFSPLGHYFASASHDRTARVWSVDRIQPLRIMAGHLSDVDCVRWHSNCNYIATGYSDKTVRLWDVQSGECVRIFIGHRSVVLSSAMSPDGRYMASGDEVGTIMMWDLSSGRCVTPLVGHTSCVWTLAFR</sequence>
<evidence type="ECO:0000313" key="4">
    <source>
        <dbReference type="EMBL" id="THG05216.1"/>
    </source>
</evidence>
<evidence type="ECO:0000256" key="1">
    <source>
        <dbReference type="ARBA" id="ARBA00022574"/>
    </source>
</evidence>
<dbReference type="Proteomes" id="UP000306102">
    <property type="component" value="Unassembled WGS sequence"/>
</dbReference>
<reference evidence="4 5" key="1">
    <citation type="journal article" date="2018" name="Proc. Natl. Acad. Sci. U.S.A.">
        <title>Draft genome sequence of Camellia sinensis var. sinensis provides insights into the evolution of the tea genome and tea quality.</title>
        <authorList>
            <person name="Wei C."/>
            <person name="Yang H."/>
            <person name="Wang S."/>
            <person name="Zhao J."/>
            <person name="Liu C."/>
            <person name="Gao L."/>
            <person name="Xia E."/>
            <person name="Lu Y."/>
            <person name="Tai Y."/>
            <person name="She G."/>
            <person name="Sun J."/>
            <person name="Cao H."/>
            <person name="Tong W."/>
            <person name="Gao Q."/>
            <person name="Li Y."/>
            <person name="Deng W."/>
            <person name="Jiang X."/>
            <person name="Wang W."/>
            <person name="Chen Q."/>
            <person name="Zhang S."/>
            <person name="Li H."/>
            <person name="Wu J."/>
            <person name="Wang P."/>
            <person name="Li P."/>
            <person name="Shi C."/>
            <person name="Zheng F."/>
            <person name="Jian J."/>
            <person name="Huang B."/>
            <person name="Shan D."/>
            <person name="Shi M."/>
            <person name="Fang C."/>
            <person name="Yue Y."/>
            <person name="Li F."/>
            <person name="Li D."/>
            <person name="Wei S."/>
            <person name="Han B."/>
            <person name="Jiang C."/>
            <person name="Yin Y."/>
            <person name="Xia T."/>
            <person name="Zhang Z."/>
            <person name="Bennetzen J.L."/>
            <person name="Zhao S."/>
            <person name="Wan X."/>
        </authorList>
    </citation>
    <scope>NUCLEOTIDE SEQUENCE [LARGE SCALE GENOMIC DNA]</scope>
    <source>
        <strain evidence="5">cv. Shuchazao</strain>
        <tissue evidence="4">Leaf</tissue>
    </source>
</reference>
<dbReference type="SUPFAM" id="SSF50978">
    <property type="entry name" value="WD40 repeat-like"/>
    <property type="match status" value="1"/>
</dbReference>
<dbReference type="PANTHER" id="PTHR19879">
    <property type="entry name" value="TRANSCRIPTION INITIATION FACTOR TFIID"/>
    <property type="match status" value="1"/>
</dbReference>